<evidence type="ECO:0000256" key="3">
    <source>
        <dbReference type="ARBA" id="ARBA00023163"/>
    </source>
</evidence>
<accession>A0ABN2MD09</accession>
<dbReference type="Gene3D" id="1.20.120.530">
    <property type="entry name" value="GntR ligand-binding domain-like"/>
    <property type="match status" value="1"/>
</dbReference>
<protein>
    <submittedName>
        <fullName evidence="5">FadR/GntR family transcriptional regulator</fullName>
    </submittedName>
</protein>
<dbReference type="InterPro" id="IPR000524">
    <property type="entry name" value="Tscrpt_reg_HTH_GntR"/>
</dbReference>
<dbReference type="Proteomes" id="UP001500218">
    <property type="component" value="Unassembled WGS sequence"/>
</dbReference>
<dbReference type="PROSITE" id="PS50949">
    <property type="entry name" value="HTH_GNTR"/>
    <property type="match status" value="1"/>
</dbReference>
<evidence type="ECO:0000313" key="5">
    <source>
        <dbReference type="EMBL" id="GAA1820575.1"/>
    </source>
</evidence>
<dbReference type="SUPFAM" id="SSF46785">
    <property type="entry name" value="Winged helix' DNA-binding domain"/>
    <property type="match status" value="1"/>
</dbReference>
<dbReference type="InterPro" id="IPR008920">
    <property type="entry name" value="TF_FadR/GntR_C"/>
</dbReference>
<feature type="domain" description="HTH gntR-type" evidence="4">
    <location>
        <begin position="9"/>
        <end position="77"/>
    </location>
</feature>
<keyword evidence="1" id="KW-0805">Transcription regulation</keyword>
<gene>
    <name evidence="5" type="ORF">GCM10009682_46050</name>
</gene>
<dbReference type="InterPro" id="IPR036390">
    <property type="entry name" value="WH_DNA-bd_sf"/>
</dbReference>
<dbReference type="PRINTS" id="PR00035">
    <property type="entry name" value="HTHGNTR"/>
</dbReference>
<dbReference type="Pfam" id="PF07729">
    <property type="entry name" value="FCD"/>
    <property type="match status" value="1"/>
</dbReference>
<keyword evidence="6" id="KW-1185">Reference proteome</keyword>
<evidence type="ECO:0000259" key="4">
    <source>
        <dbReference type="PROSITE" id="PS50949"/>
    </source>
</evidence>
<dbReference type="InterPro" id="IPR011711">
    <property type="entry name" value="GntR_C"/>
</dbReference>
<dbReference type="EMBL" id="BAAALT010000174">
    <property type="protein sequence ID" value="GAA1820575.1"/>
    <property type="molecule type" value="Genomic_DNA"/>
</dbReference>
<evidence type="ECO:0000256" key="1">
    <source>
        <dbReference type="ARBA" id="ARBA00023015"/>
    </source>
</evidence>
<name>A0ABN2MD09_9ACTN</name>
<keyword evidence="3" id="KW-0804">Transcription</keyword>
<reference evidence="5 6" key="1">
    <citation type="journal article" date="2019" name="Int. J. Syst. Evol. Microbiol.">
        <title>The Global Catalogue of Microorganisms (GCM) 10K type strain sequencing project: providing services to taxonomists for standard genome sequencing and annotation.</title>
        <authorList>
            <consortium name="The Broad Institute Genomics Platform"/>
            <consortium name="The Broad Institute Genome Sequencing Center for Infectious Disease"/>
            <person name="Wu L."/>
            <person name="Ma J."/>
        </authorList>
    </citation>
    <scope>NUCLEOTIDE SEQUENCE [LARGE SCALE GENOMIC DNA]</scope>
    <source>
        <strain evidence="5 6">JCM 13250</strain>
    </source>
</reference>
<dbReference type="PANTHER" id="PTHR43537">
    <property type="entry name" value="TRANSCRIPTIONAL REGULATOR, GNTR FAMILY"/>
    <property type="match status" value="1"/>
</dbReference>
<sequence>MPLRTPSRTTLITQVIAQLREQITSGEWPVGQRIPTEPELSAALGIGRNTLREAVLALVHAGLLERRQGSGTYVIGSTELSTAVARRVAEAQFAEVLEVRRALEVEAARLAALRRTPEDLEALDGALAAREAAWRTGSADAFIEADVALHVMVALAAHNQVLADLYLDFGAALRASLAEHIGDELTQERYVDHSRLVEAIRAGDPAAAATEAAAYLEPMATH</sequence>
<keyword evidence="2" id="KW-0238">DNA-binding</keyword>
<organism evidence="5 6">
    <name type="scientific">Luedemannella flava</name>
    <dbReference type="NCBI Taxonomy" id="349316"/>
    <lineage>
        <taxon>Bacteria</taxon>
        <taxon>Bacillati</taxon>
        <taxon>Actinomycetota</taxon>
        <taxon>Actinomycetes</taxon>
        <taxon>Micromonosporales</taxon>
        <taxon>Micromonosporaceae</taxon>
        <taxon>Luedemannella</taxon>
    </lineage>
</organism>
<dbReference type="SMART" id="SM00345">
    <property type="entry name" value="HTH_GNTR"/>
    <property type="match status" value="1"/>
</dbReference>
<comment type="caution">
    <text evidence="5">The sequence shown here is derived from an EMBL/GenBank/DDBJ whole genome shotgun (WGS) entry which is preliminary data.</text>
</comment>
<dbReference type="RefSeq" id="WP_344136087.1">
    <property type="nucleotide sequence ID" value="NZ_BAAALT010000174.1"/>
</dbReference>
<dbReference type="CDD" id="cd07377">
    <property type="entry name" value="WHTH_GntR"/>
    <property type="match status" value="1"/>
</dbReference>
<evidence type="ECO:0000256" key="2">
    <source>
        <dbReference type="ARBA" id="ARBA00023125"/>
    </source>
</evidence>
<proteinExistence type="predicted"/>
<dbReference type="Pfam" id="PF00392">
    <property type="entry name" value="GntR"/>
    <property type="match status" value="1"/>
</dbReference>
<dbReference type="Gene3D" id="1.10.10.10">
    <property type="entry name" value="Winged helix-like DNA-binding domain superfamily/Winged helix DNA-binding domain"/>
    <property type="match status" value="1"/>
</dbReference>
<dbReference type="PANTHER" id="PTHR43537:SF47">
    <property type="entry name" value="REGULATORY PROTEIN GNTR HTH"/>
    <property type="match status" value="1"/>
</dbReference>
<evidence type="ECO:0000313" key="6">
    <source>
        <dbReference type="Proteomes" id="UP001500218"/>
    </source>
</evidence>
<dbReference type="InterPro" id="IPR036388">
    <property type="entry name" value="WH-like_DNA-bd_sf"/>
</dbReference>
<dbReference type="SMART" id="SM00895">
    <property type="entry name" value="FCD"/>
    <property type="match status" value="1"/>
</dbReference>
<dbReference type="SUPFAM" id="SSF48008">
    <property type="entry name" value="GntR ligand-binding domain-like"/>
    <property type="match status" value="1"/>
</dbReference>